<dbReference type="OrthoDB" id="252760at2157"/>
<evidence type="ECO:0000313" key="1">
    <source>
        <dbReference type="EMBL" id="GGN17687.1"/>
    </source>
</evidence>
<accession>A0A830GB54</accession>
<dbReference type="RefSeq" id="WP_188878502.1">
    <property type="nucleotide sequence ID" value="NZ_BMOQ01000005.1"/>
</dbReference>
<sequence length="234" mass="24978">MGVPDTGSTAFSRELAALKRRGCAVLVVDDRGRGSTAACERLLGGGGLERRHVFLTTDAPVDDLLARRAAGTHERDPDSLGVVDATSAIPTRSAAASAPAGSEPSPAARAWYDAVDALDDLTALYALVEDHVRRVAHDDADPGELRFCLDALDPFLDAVDSEALFRFVHLLTSTVRKAGGMGHVHTASDPRRDPLATLEPLFDATVHVDADTGGVRQRWELTDAGIETDWFPLD</sequence>
<dbReference type="Pfam" id="PF24336">
    <property type="entry name" value="DUF7504"/>
    <property type="match status" value="1"/>
</dbReference>
<evidence type="ECO:0000313" key="2">
    <source>
        <dbReference type="Proteomes" id="UP000608850"/>
    </source>
</evidence>
<name>A0A830GB54_9EURY</name>
<keyword evidence="2" id="KW-1185">Reference proteome</keyword>
<comment type="caution">
    <text evidence="1">The sequence shown here is derived from an EMBL/GenBank/DDBJ whole genome shotgun (WGS) entry which is preliminary data.</text>
</comment>
<proteinExistence type="predicted"/>
<reference evidence="1 2" key="1">
    <citation type="journal article" date="2019" name="Int. J. Syst. Evol. Microbiol.">
        <title>The Global Catalogue of Microorganisms (GCM) 10K type strain sequencing project: providing services to taxonomists for standard genome sequencing and annotation.</title>
        <authorList>
            <consortium name="The Broad Institute Genomics Platform"/>
            <consortium name="The Broad Institute Genome Sequencing Center for Infectious Disease"/>
            <person name="Wu L."/>
            <person name="Ma J."/>
        </authorList>
    </citation>
    <scope>NUCLEOTIDE SEQUENCE [LARGE SCALE GENOMIC DNA]</scope>
    <source>
        <strain evidence="1 2">JCM 16331</strain>
    </source>
</reference>
<protein>
    <submittedName>
        <fullName evidence="1">Uncharacterized protein</fullName>
    </submittedName>
</protein>
<gene>
    <name evidence="1" type="ORF">GCM10009021_18160</name>
</gene>
<dbReference type="AlphaFoldDB" id="A0A830GB54"/>
<dbReference type="EMBL" id="BMOQ01000005">
    <property type="protein sequence ID" value="GGN17687.1"/>
    <property type="molecule type" value="Genomic_DNA"/>
</dbReference>
<organism evidence="1 2">
    <name type="scientific">Halarchaeum nitratireducens</name>
    <dbReference type="NCBI Taxonomy" id="489913"/>
    <lineage>
        <taxon>Archaea</taxon>
        <taxon>Methanobacteriati</taxon>
        <taxon>Methanobacteriota</taxon>
        <taxon>Stenosarchaea group</taxon>
        <taxon>Halobacteria</taxon>
        <taxon>Halobacteriales</taxon>
        <taxon>Halobacteriaceae</taxon>
    </lineage>
</organism>
<dbReference type="InterPro" id="IPR055927">
    <property type="entry name" value="DUF7504"/>
</dbReference>
<dbReference type="Proteomes" id="UP000608850">
    <property type="component" value="Unassembled WGS sequence"/>
</dbReference>